<evidence type="ECO:0000313" key="4">
    <source>
        <dbReference type="Proteomes" id="UP000317550"/>
    </source>
</evidence>
<dbReference type="OrthoDB" id="9181370at2"/>
<protein>
    <recommendedName>
        <fullName evidence="2">SPOR domain-containing protein</fullName>
    </recommendedName>
</protein>
<dbReference type="SUPFAM" id="SSF110997">
    <property type="entry name" value="Sporulation related repeat"/>
    <property type="match status" value="1"/>
</dbReference>
<dbReference type="InterPro" id="IPR036680">
    <property type="entry name" value="SPOR-like_sf"/>
</dbReference>
<dbReference type="KEGG" id="cari:FNU76_18575"/>
<evidence type="ECO:0000259" key="2">
    <source>
        <dbReference type="Pfam" id="PF05036"/>
    </source>
</evidence>
<dbReference type="AlphaFoldDB" id="A0A516SJ66"/>
<evidence type="ECO:0000313" key="3">
    <source>
        <dbReference type="EMBL" id="QDQ28190.1"/>
    </source>
</evidence>
<organism evidence="3 4">
    <name type="scientific">Chitinimonas arctica</name>
    <dbReference type="NCBI Taxonomy" id="2594795"/>
    <lineage>
        <taxon>Bacteria</taxon>
        <taxon>Pseudomonadati</taxon>
        <taxon>Pseudomonadota</taxon>
        <taxon>Betaproteobacteria</taxon>
        <taxon>Neisseriales</taxon>
        <taxon>Chitinibacteraceae</taxon>
        <taxon>Chitinimonas</taxon>
    </lineage>
</organism>
<evidence type="ECO:0000256" key="1">
    <source>
        <dbReference type="SAM" id="MobiDB-lite"/>
    </source>
</evidence>
<keyword evidence="4" id="KW-1185">Reference proteome</keyword>
<dbReference type="EMBL" id="CP041730">
    <property type="protein sequence ID" value="QDQ28190.1"/>
    <property type="molecule type" value="Genomic_DNA"/>
</dbReference>
<sequence length="139" mass="14277">MIVPPPTRPVTTARGAQSATSPPVTVPAPVAPPSGTPAPSPIIAAPIPAKPSPPTPEQTIAALAAGVLPNGSKGYTVQAGVFQSGDNARKLIEKLGSAGIPARLETRVQIGPFKNRDEADLMMRRLRELGVTPILQAPL</sequence>
<dbReference type="GO" id="GO:0042834">
    <property type="term" value="F:peptidoglycan binding"/>
    <property type="evidence" value="ECO:0007669"/>
    <property type="project" value="InterPro"/>
</dbReference>
<feature type="compositionally biased region" description="Pro residues" evidence="1">
    <location>
        <begin position="24"/>
        <end position="40"/>
    </location>
</feature>
<gene>
    <name evidence="3" type="ORF">FNU76_18575</name>
</gene>
<dbReference type="InterPro" id="IPR007730">
    <property type="entry name" value="SPOR-like_dom"/>
</dbReference>
<accession>A0A516SJ66</accession>
<name>A0A516SJ66_9NEIS</name>
<reference evidence="4" key="1">
    <citation type="submission" date="2019-07" db="EMBL/GenBank/DDBJ databases">
        <title>Chitinimonas sp. nov., isolated from Ny-Alesund, arctica soil.</title>
        <authorList>
            <person name="Xu Q."/>
            <person name="Peng F."/>
        </authorList>
    </citation>
    <scope>NUCLEOTIDE SEQUENCE [LARGE SCALE GENOMIC DNA]</scope>
    <source>
        <strain evidence="4">R3-44</strain>
    </source>
</reference>
<feature type="region of interest" description="Disordered" evidence="1">
    <location>
        <begin position="1"/>
        <end position="56"/>
    </location>
</feature>
<dbReference type="Proteomes" id="UP000317550">
    <property type="component" value="Chromosome"/>
</dbReference>
<proteinExistence type="predicted"/>
<dbReference type="Pfam" id="PF05036">
    <property type="entry name" value="SPOR"/>
    <property type="match status" value="1"/>
</dbReference>
<feature type="domain" description="SPOR" evidence="2">
    <location>
        <begin position="72"/>
        <end position="134"/>
    </location>
</feature>
<dbReference type="Gene3D" id="3.30.70.1070">
    <property type="entry name" value="Sporulation related repeat"/>
    <property type="match status" value="1"/>
</dbReference>